<feature type="region of interest" description="Disordered" evidence="1">
    <location>
        <begin position="1"/>
        <end position="29"/>
    </location>
</feature>
<name>A0A9P4NEI4_9PEZI</name>
<protein>
    <submittedName>
        <fullName evidence="2">Uncharacterized protein</fullName>
    </submittedName>
</protein>
<reference evidence="2" key="1">
    <citation type="journal article" date="2020" name="Stud. Mycol.">
        <title>101 Dothideomycetes genomes: a test case for predicting lifestyles and emergence of pathogens.</title>
        <authorList>
            <person name="Haridas S."/>
            <person name="Albert R."/>
            <person name="Binder M."/>
            <person name="Bloem J."/>
            <person name="Labutti K."/>
            <person name="Salamov A."/>
            <person name="Andreopoulos B."/>
            <person name="Baker S."/>
            <person name="Barry K."/>
            <person name="Bills G."/>
            <person name="Bluhm B."/>
            <person name="Cannon C."/>
            <person name="Castanera R."/>
            <person name="Culley D."/>
            <person name="Daum C."/>
            <person name="Ezra D."/>
            <person name="Gonzalez J."/>
            <person name="Henrissat B."/>
            <person name="Kuo A."/>
            <person name="Liang C."/>
            <person name="Lipzen A."/>
            <person name="Lutzoni F."/>
            <person name="Magnuson J."/>
            <person name="Mondo S."/>
            <person name="Nolan M."/>
            <person name="Ohm R."/>
            <person name="Pangilinan J."/>
            <person name="Park H.-J."/>
            <person name="Ramirez L."/>
            <person name="Alfaro M."/>
            <person name="Sun H."/>
            <person name="Tritt A."/>
            <person name="Yoshinaga Y."/>
            <person name="Zwiers L.-H."/>
            <person name="Turgeon B."/>
            <person name="Goodwin S."/>
            <person name="Spatafora J."/>
            <person name="Crous P."/>
            <person name="Grigoriev I."/>
        </authorList>
    </citation>
    <scope>NUCLEOTIDE SEQUENCE</scope>
    <source>
        <strain evidence="2">CBS 130266</strain>
    </source>
</reference>
<evidence type="ECO:0000313" key="3">
    <source>
        <dbReference type="Proteomes" id="UP000800235"/>
    </source>
</evidence>
<comment type="caution">
    <text evidence="2">The sequence shown here is derived from an EMBL/GenBank/DDBJ whole genome shotgun (WGS) entry which is preliminary data.</text>
</comment>
<gene>
    <name evidence="2" type="ORF">EJ08DRAFT_654499</name>
</gene>
<dbReference type="OrthoDB" id="3914029at2759"/>
<dbReference type="AlphaFoldDB" id="A0A9P4NEI4"/>
<organism evidence="2 3">
    <name type="scientific">Tothia fuscella</name>
    <dbReference type="NCBI Taxonomy" id="1048955"/>
    <lineage>
        <taxon>Eukaryota</taxon>
        <taxon>Fungi</taxon>
        <taxon>Dikarya</taxon>
        <taxon>Ascomycota</taxon>
        <taxon>Pezizomycotina</taxon>
        <taxon>Dothideomycetes</taxon>
        <taxon>Pleosporomycetidae</taxon>
        <taxon>Venturiales</taxon>
        <taxon>Cylindrosympodiaceae</taxon>
        <taxon>Tothia</taxon>
    </lineage>
</organism>
<evidence type="ECO:0000256" key="1">
    <source>
        <dbReference type="SAM" id="MobiDB-lite"/>
    </source>
</evidence>
<sequence>MSRDHKSDGFLPSYEESVTGDSTYTDSRPGGQRLLDQLIIVRAQHIRSVVDDQITPLIERRAKLGISKTIITLIPSNIFVANRSEFTSDSKLEAATNSNVEIIGLASEEDEDIEQVHLEGDLNRFEFWRQKDVVEELQHVLEDRLSTSPVFYGKSKVAFGTTPNVTSPVLPPPKAARGFFGRKTTKSSSSQCPAPAIAQPSTRDHLITIKVELSDMCLRTLSGFGLYETISRPALVVRVNVGR</sequence>
<keyword evidence="3" id="KW-1185">Reference proteome</keyword>
<proteinExistence type="predicted"/>
<evidence type="ECO:0000313" key="2">
    <source>
        <dbReference type="EMBL" id="KAF2417521.1"/>
    </source>
</evidence>
<accession>A0A9P4NEI4</accession>
<dbReference type="Proteomes" id="UP000800235">
    <property type="component" value="Unassembled WGS sequence"/>
</dbReference>
<dbReference type="EMBL" id="MU007138">
    <property type="protein sequence ID" value="KAF2417521.1"/>
    <property type="molecule type" value="Genomic_DNA"/>
</dbReference>